<dbReference type="Proteomes" id="UP000193467">
    <property type="component" value="Unassembled WGS sequence"/>
</dbReference>
<dbReference type="PANTHER" id="PTHR39465:SF1">
    <property type="entry name" value="DNA LIGASE D 3'-PHOSPHOESTERASE DOMAIN-CONTAINING PROTEIN"/>
    <property type="match status" value="1"/>
</dbReference>
<sequence>MVGLVDDSRFQHQHPCEYKAAQRAAQAANEARETAQLEQQQQRVMKIRSTEQLSSTSFTSAKRASSPPPSSRPLKTRLKLPPSSDPKPVPSPQRELNNLGADIPRPPNSRHDAAGWPVCLPGMKRPRYTPEDLQSRCATPRQIESFYHQHPALGKRNFFIVQEHHATSKHWDVRLQLDGGTVSWVVPRGLFSARREVSILGVETDAHPISYTLHEGFGVGTTKLEDVGFYEILPTFSEQKRQKKARDRGRRTGLVAEDTSDEEAEAQPDDEKQEDLFAQGYYHALFQATPSRWGAAPGSTPDSPFDDEEHRGFVVKLTGKRYKNLTLRFHRRWQDAKMIKPRDDPKATFANVLRRMWFITLDKRDKALKDDTARELLESTISTSILTGRTMAEIKAARDEEKEFRTMANWQRKEGRWVLGAGRARG</sequence>
<feature type="region of interest" description="Disordered" evidence="1">
    <location>
        <begin position="21"/>
        <end position="114"/>
    </location>
</feature>
<evidence type="ECO:0000259" key="2">
    <source>
        <dbReference type="Pfam" id="PF13298"/>
    </source>
</evidence>
<feature type="compositionally biased region" description="Basic residues" evidence="1">
    <location>
        <begin position="241"/>
        <end position="251"/>
    </location>
</feature>
<accession>A0A1Y2F2I4</accession>
<feature type="compositionally biased region" description="Acidic residues" evidence="1">
    <location>
        <begin position="258"/>
        <end position="271"/>
    </location>
</feature>
<dbReference type="InParanoid" id="A0A1Y2F2I4"/>
<feature type="region of interest" description="Disordered" evidence="1">
    <location>
        <begin position="240"/>
        <end position="271"/>
    </location>
</feature>
<gene>
    <name evidence="3" type="ORF">BCR35DRAFT_305216</name>
</gene>
<dbReference type="OrthoDB" id="2534402at2759"/>
<proteinExistence type="predicted"/>
<protein>
    <recommendedName>
        <fullName evidence="2">DNA ligase D 3'-phosphoesterase domain-containing protein</fullName>
    </recommendedName>
</protein>
<dbReference type="AlphaFoldDB" id="A0A1Y2F2I4"/>
<evidence type="ECO:0000256" key="1">
    <source>
        <dbReference type="SAM" id="MobiDB-lite"/>
    </source>
</evidence>
<dbReference type="EMBL" id="MCGR01000030">
    <property type="protein sequence ID" value="ORY78053.1"/>
    <property type="molecule type" value="Genomic_DNA"/>
</dbReference>
<dbReference type="InterPro" id="IPR014144">
    <property type="entry name" value="LigD_PE_domain"/>
</dbReference>
<keyword evidence="4" id="KW-1185">Reference proteome</keyword>
<feature type="domain" description="DNA ligase D 3'-phosphoesterase" evidence="2">
    <location>
        <begin position="162"/>
        <end position="240"/>
    </location>
</feature>
<dbReference type="PANTHER" id="PTHR39465">
    <property type="entry name" value="DNA LIGASE D, 3'-PHOSPHOESTERASE DOMAIN"/>
    <property type="match status" value="1"/>
</dbReference>
<comment type="caution">
    <text evidence="3">The sequence shown here is derived from an EMBL/GenBank/DDBJ whole genome shotgun (WGS) entry which is preliminary data.</text>
</comment>
<dbReference type="Pfam" id="PF13298">
    <property type="entry name" value="LigD_N"/>
    <property type="match status" value="1"/>
</dbReference>
<name>A0A1Y2F2I4_9BASI</name>
<evidence type="ECO:0000313" key="3">
    <source>
        <dbReference type="EMBL" id="ORY78053.1"/>
    </source>
</evidence>
<reference evidence="3 4" key="1">
    <citation type="submission" date="2016-07" db="EMBL/GenBank/DDBJ databases">
        <title>Pervasive Adenine N6-methylation of Active Genes in Fungi.</title>
        <authorList>
            <consortium name="DOE Joint Genome Institute"/>
            <person name="Mondo S.J."/>
            <person name="Dannebaum R.O."/>
            <person name="Kuo R.C."/>
            <person name="Labutti K."/>
            <person name="Haridas S."/>
            <person name="Kuo A."/>
            <person name="Salamov A."/>
            <person name="Ahrendt S.R."/>
            <person name="Lipzen A."/>
            <person name="Sullivan W."/>
            <person name="Andreopoulos W.B."/>
            <person name="Clum A."/>
            <person name="Lindquist E."/>
            <person name="Daum C."/>
            <person name="Ramamoorthy G.K."/>
            <person name="Gryganskyi A."/>
            <person name="Culley D."/>
            <person name="Magnuson J.K."/>
            <person name="James T.Y."/>
            <person name="O'Malley M.A."/>
            <person name="Stajich J.E."/>
            <person name="Spatafora J.W."/>
            <person name="Visel A."/>
            <person name="Grigoriev I.V."/>
        </authorList>
    </citation>
    <scope>NUCLEOTIDE SEQUENCE [LARGE SCALE GENOMIC DNA]</scope>
    <source>
        <strain evidence="3 4">62-1032</strain>
    </source>
</reference>
<evidence type="ECO:0000313" key="4">
    <source>
        <dbReference type="Proteomes" id="UP000193467"/>
    </source>
</evidence>
<organism evidence="3 4">
    <name type="scientific">Leucosporidium creatinivorum</name>
    <dbReference type="NCBI Taxonomy" id="106004"/>
    <lineage>
        <taxon>Eukaryota</taxon>
        <taxon>Fungi</taxon>
        <taxon>Dikarya</taxon>
        <taxon>Basidiomycota</taxon>
        <taxon>Pucciniomycotina</taxon>
        <taxon>Microbotryomycetes</taxon>
        <taxon>Leucosporidiales</taxon>
        <taxon>Leucosporidium</taxon>
    </lineage>
</organism>